<evidence type="ECO:0000313" key="7">
    <source>
        <dbReference type="EMBL" id="NXY52427.1"/>
    </source>
</evidence>
<dbReference type="PROSITE" id="PS50923">
    <property type="entry name" value="SUSHI"/>
    <property type="match status" value="1"/>
</dbReference>
<dbReference type="SUPFAM" id="SSF57535">
    <property type="entry name" value="Complement control module/SCR domain"/>
    <property type="match status" value="1"/>
</dbReference>
<dbReference type="CDD" id="cd00033">
    <property type="entry name" value="CCP"/>
    <property type="match status" value="1"/>
</dbReference>
<keyword evidence="2" id="KW-0732">Signal</keyword>
<name>A0A7L4KHZ3_9AVES</name>
<reference evidence="7 8" key="1">
    <citation type="submission" date="2019-09" db="EMBL/GenBank/DDBJ databases">
        <title>Bird 10,000 Genomes (B10K) Project - Family phase.</title>
        <authorList>
            <person name="Zhang G."/>
        </authorList>
    </citation>
    <scope>NUCLEOTIDE SEQUENCE [LARGE SCALE GENOMIC DNA]</scope>
    <source>
        <strain evidence="7">B10K-CU-031-02</strain>
        <tissue evidence="7">Muscle</tissue>
    </source>
</reference>
<feature type="disulfide bond" evidence="5">
    <location>
        <begin position="39"/>
        <end position="66"/>
    </location>
</feature>
<keyword evidence="1 5" id="KW-0768">Sushi</keyword>
<dbReference type="Gene3D" id="2.10.70.10">
    <property type="entry name" value="Complement Module, domain 1"/>
    <property type="match status" value="1"/>
</dbReference>
<sequence>VISFPFPAARCPTPRIQNGRRASVGRGFYIAGDTVRFVCNTGYTLYGSPTSTCQAGSRWSPPLPVCKKGKCPSSPLKFGGKE</sequence>
<evidence type="ECO:0000256" key="1">
    <source>
        <dbReference type="ARBA" id="ARBA00022659"/>
    </source>
</evidence>
<comment type="caution">
    <text evidence="5">Lacks conserved residue(s) required for the propagation of feature annotation.</text>
</comment>
<gene>
    <name evidence="7" type="primary">Cr2_1</name>
    <name evidence="7" type="ORF">CEUAER_R12977</name>
</gene>
<feature type="non-terminal residue" evidence="7">
    <location>
        <position position="82"/>
    </location>
</feature>
<evidence type="ECO:0000256" key="3">
    <source>
        <dbReference type="ARBA" id="ARBA00022737"/>
    </source>
</evidence>
<comment type="caution">
    <text evidence="7">The sequence shown here is derived from an EMBL/GenBank/DDBJ whole genome shotgun (WGS) entry which is preliminary data.</text>
</comment>
<protein>
    <submittedName>
        <fullName evidence="7">CR2 protein</fullName>
    </submittedName>
</protein>
<dbReference type="InterPro" id="IPR000436">
    <property type="entry name" value="Sushi_SCR_CCP_dom"/>
</dbReference>
<keyword evidence="8" id="KW-1185">Reference proteome</keyword>
<dbReference type="OrthoDB" id="5804959at2759"/>
<dbReference type="InterPro" id="IPR035976">
    <property type="entry name" value="Sushi/SCR/CCP_sf"/>
</dbReference>
<evidence type="ECO:0000256" key="2">
    <source>
        <dbReference type="ARBA" id="ARBA00022729"/>
    </source>
</evidence>
<evidence type="ECO:0000256" key="4">
    <source>
        <dbReference type="ARBA" id="ARBA00023157"/>
    </source>
</evidence>
<dbReference type="SMART" id="SM00032">
    <property type="entry name" value="CCP"/>
    <property type="match status" value="1"/>
</dbReference>
<feature type="non-terminal residue" evidence="7">
    <location>
        <position position="1"/>
    </location>
</feature>
<accession>A0A7L4KHZ3</accession>
<evidence type="ECO:0000256" key="5">
    <source>
        <dbReference type="PROSITE-ProRule" id="PRU00302"/>
    </source>
</evidence>
<dbReference type="InterPro" id="IPR051277">
    <property type="entry name" value="SEZ6_CSMD_C4BPB_Regulators"/>
</dbReference>
<dbReference type="Pfam" id="PF00084">
    <property type="entry name" value="Sushi"/>
    <property type="match status" value="1"/>
</dbReference>
<feature type="domain" description="Sushi" evidence="6">
    <location>
        <begin position="9"/>
        <end position="68"/>
    </location>
</feature>
<dbReference type="AlphaFoldDB" id="A0A7L4KHZ3"/>
<dbReference type="FunFam" id="2.10.70.10:FF:000014">
    <property type="entry name" value="Membrane cofactor protein"/>
    <property type="match status" value="1"/>
</dbReference>
<evidence type="ECO:0000313" key="8">
    <source>
        <dbReference type="Proteomes" id="UP000519239"/>
    </source>
</evidence>
<evidence type="ECO:0000259" key="6">
    <source>
        <dbReference type="PROSITE" id="PS50923"/>
    </source>
</evidence>
<dbReference type="PANTHER" id="PTHR45656">
    <property type="entry name" value="PROTEIN CBR-CLEC-78"/>
    <property type="match status" value="1"/>
</dbReference>
<keyword evidence="3" id="KW-0677">Repeat</keyword>
<dbReference type="EMBL" id="VWPQ01029273">
    <property type="protein sequence ID" value="NXY52427.1"/>
    <property type="molecule type" value="Genomic_DNA"/>
</dbReference>
<dbReference type="PANTHER" id="PTHR45656:SF4">
    <property type="entry name" value="PROTEIN CBR-CLEC-78"/>
    <property type="match status" value="1"/>
</dbReference>
<keyword evidence="4 5" id="KW-1015">Disulfide bond</keyword>
<organism evidence="7 8">
    <name type="scientific">Ceuthmochares aereus</name>
    <dbReference type="NCBI Taxonomy" id="1961834"/>
    <lineage>
        <taxon>Eukaryota</taxon>
        <taxon>Metazoa</taxon>
        <taxon>Chordata</taxon>
        <taxon>Craniata</taxon>
        <taxon>Vertebrata</taxon>
        <taxon>Euteleostomi</taxon>
        <taxon>Archelosauria</taxon>
        <taxon>Archosauria</taxon>
        <taxon>Dinosauria</taxon>
        <taxon>Saurischia</taxon>
        <taxon>Theropoda</taxon>
        <taxon>Coelurosauria</taxon>
        <taxon>Aves</taxon>
        <taxon>Neognathae</taxon>
        <taxon>Neoaves</taxon>
        <taxon>Otidimorphae</taxon>
        <taxon>Cuculiformes</taxon>
        <taxon>Cuculidae</taxon>
        <taxon>Ceuthmochares</taxon>
    </lineage>
</organism>
<dbReference type="Proteomes" id="UP000519239">
    <property type="component" value="Unassembled WGS sequence"/>
</dbReference>
<proteinExistence type="predicted"/>